<evidence type="ECO:0000313" key="1">
    <source>
        <dbReference type="EMBL" id="MPD00819.1"/>
    </source>
</evidence>
<sequence>MRSVGGVDVKCCQRQVSADFSTSRNVTSEANEQQLLSCLFRLAPLVTISFLSDLGTFMVLSPEGDFEAGFGVANF</sequence>
<gene>
    <name evidence="1" type="ORF">E2C01_096319</name>
</gene>
<name>A0A5B7K6K7_PORTR</name>
<evidence type="ECO:0000313" key="2">
    <source>
        <dbReference type="Proteomes" id="UP000324222"/>
    </source>
</evidence>
<dbReference type="AlphaFoldDB" id="A0A5B7K6K7"/>
<dbReference type="Proteomes" id="UP000324222">
    <property type="component" value="Unassembled WGS sequence"/>
</dbReference>
<accession>A0A5B7K6K7</accession>
<keyword evidence="2" id="KW-1185">Reference proteome</keyword>
<reference evidence="1 2" key="1">
    <citation type="submission" date="2019-05" db="EMBL/GenBank/DDBJ databases">
        <title>Another draft genome of Portunus trituberculatus and its Hox gene families provides insights of decapod evolution.</title>
        <authorList>
            <person name="Jeong J.-H."/>
            <person name="Song I."/>
            <person name="Kim S."/>
            <person name="Choi T."/>
            <person name="Kim D."/>
            <person name="Ryu S."/>
            <person name="Kim W."/>
        </authorList>
    </citation>
    <scope>NUCLEOTIDE SEQUENCE [LARGE SCALE GENOMIC DNA]</scope>
    <source>
        <tissue evidence="1">Muscle</tissue>
    </source>
</reference>
<organism evidence="1 2">
    <name type="scientific">Portunus trituberculatus</name>
    <name type="common">Swimming crab</name>
    <name type="synonym">Neptunus trituberculatus</name>
    <dbReference type="NCBI Taxonomy" id="210409"/>
    <lineage>
        <taxon>Eukaryota</taxon>
        <taxon>Metazoa</taxon>
        <taxon>Ecdysozoa</taxon>
        <taxon>Arthropoda</taxon>
        <taxon>Crustacea</taxon>
        <taxon>Multicrustacea</taxon>
        <taxon>Malacostraca</taxon>
        <taxon>Eumalacostraca</taxon>
        <taxon>Eucarida</taxon>
        <taxon>Decapoda</taxon>
        <taxon>Pleocyemata</taxon>
        <taxon>Brachyura</taxon>
        <taxon>Eubrachyura</taxon>
        <taxon>Portunoidea</taxon>
        <taxon>Portunidae</taxon>
        <taxon>Portuninae</taxon>
        <taxon>Portunus</taxon>
    </lineage>
</organism>
<comment type="caution">
    <text evidence="1">The sequence shown here is derived from an EMBL/GenBank/DDBJ whole genome shotgun (WGS) entry which is preliminary data.</text>
</comment>
<dbReference type="EMBL" id="VSRR010124565">
    <property type="protein sequence ID" value="MPD00819.1"/>
    <property type="molecule type" value="Genomic_DNA"/>
</dbReference>
<protein>
    <submittedName>
        <fullName evidence="1">Uncharacterized protein</fullName>
    </submittedName>
</protein>
<proteinExistence type="predicted"/>